<keyword evidence="6" id="KW-1185">Reference proteome</keyword>
<evidence type="ECO:0000313" key="6">
    <source>
        <dbReference type="Proteomes" id="UP001497623"/>
    </source>
</evidence>
<reference evidence="5 6" key="1">
    <citation type="submission" date="2024-05" db="EMBL/GenBank/DDBJ databases">
        <authorList>
            <person name="Wallberg A."/>
        </authorList>
    </citation>
    <scope>NUCLEOTIDE SEQUENCE [LARGE SCALE GENOMIC DNA]</scope>
</reference>
<dbReference type="InterPro" id="IPR031311">
    <property type="entry name" value="CHIT_BIND_RR_consensus"/>
</dbReference>
<dbReference type="InterPro" id="IPR000618">
    <property type="entry name" value="Insect_cuticle"/>
</dbReference>
<keyword evidence="4" id="KW-0732">Signal</keyword>
<dbReference type="AlphaFoldDB" id="A0AAV2QD29"/>
<comment type="caution">
    <text evidence="5">The sequence shown here is derived from an EMBL/GenBank/DDBJ whole genome shotgun (WGS) entry which is preliminary data.</text>
</comment>
<dbReference type="PRINTS" id="PR00947">
    <property type="entry name" value="CUTICLE"/>
</dbReference>
<evidence type="ECO:0000256" key="3">
    <source>
        <dbReference type="SAM" id="MobiDB-lite"/>
    </source>
</evidence>
<dbReference type="Proteomes" id="UP001497623">
    <property type="component" value="Unassembled WGS sequence"/>
</dbReference>
<evidence type="ECO:0000256" key="4">
    <source>
        <dbReference type="SAM" id="SignalP"/>
    </source>
</evidence>
<feature type="signal peptide" evidence="4">
    <location>
        <begin position="1"/>
        <end position="18"/>
    </location>
</feature>
<dbReference type="PANTHER" id="PTHR12236">
    <property type="entry name" value="STRUCTURAL CONTITUENT OF CUTICLE"/>
    <property type="match status" value="1"/>
</dbReference>
<evidence type="ECO:0000313" key="5">
    <source>
        <dbReference type="EMBL" id="CAL4078613.1"/>
    </source>
</evidence>
<organism evidence="5 6">
    <name type="scientific">Meganyctiphanes norvegica</name>
    <name type="common">Northern krill</name>
    <name type="synonym">Thysanopoda norvegica</name>
    <dbReference type="NCBI Taxonomy" id="48144"/>
    <lineage>
        <taxon>Eukaryota</taxon>
        <taxon>Metazoa</taxon>
        <taxon>Ecdysozoa</taxon>
        <taxon>Arthropoda</taxon>
        <taxon>Crustacea</taxon>
        <taxon>Multicrustacea</taxon>
        <taxon>Malacostraca</taxon>
        <taxon>Eumalacostraca</taxon>
        <taxon>Eucarida</taxon>
        <taxon>Euphausiacea</taxon>
        <taxon>Euphausiidae</taxon>
        <taxon>Meganyctiphanes</taxon>
    </lineage>
</organism>
<accession>A0AAV2QD29</accession>
<dbReference type="GO" id="GO:0031012">
    <property type="term" value="C:extracellular matrix"/>
    <property type="evidence" value="ECO:0007669"/>
    <property type="project" value="TreeGrafter"/>
</dbReference>
<dbReference type="GO" id="GO:0005615">
    <property type="term" value="C:extracellular space"/>
    <property type="evidence" value="ECO:0007669"/>
    <property type="project" value="TreeGrafter"/>
</dbReference>
<dbReference type="PANTHER" id="PTHR12236:SF79">
    <property type="entry name" value="CUTICULAR PROTEIN 50CB-RELATED"/>
    <property type="match status" value="1"/>
</dbReference>
<feature type="compositionally biased region" description="Pro residues" evidence="3">
    <location>
        <begin position="120"/>
        <end position="135"/>
    </location>
</feature>
<name>A0AAV2QD29_MEGNR</name>
<dbReference type="PROSITE" id="PS51155">
    <property type="entry name" value="CHIT_BIND_RR_2"/>
    <property type="match status" value="1"/>
</dbReference>
<keyword evidence="1 2" id="KW-0193">Cuticle</keyword>
<dbReference type="PROSITE" id="PS00233">
    <property type="entry name" value="CHIT_BIND_RR_1"/>
    <property type="match status" value="1"/>
</dbReference>
<feature type="region of interest" description="Disordered" evidence="3">
    <location>
        <begin position="118"/>
        <end position="142"/>
    </location>
</feature>
<evidence type="ECO:0008006" key="7">
    <source>
        <dbReference type="Google" id="ProtNLM"/>
    </source>
</evidence>
<dbReference type="Pfam" id="PF00379">
    <property type="entry name" value="Chitin_bind_4"/>
    <property type="match status" value="1"/>
</dbReference>
<protein>
    <recommendedName>
        <fullName evidence="7">Cuticle protein</fullName>
    </recommendedName>
</protein>
<dbReference type="InterPro" id="IPR051217">
    <property type="entry name" value="Insect_Cuticle_Struc_Prot"/>
</dbReference>
<feature type="chain" id="PRO_5043718804" description="Cuticle protein" evidence="4">
    <location>
        <begin position="19"/>
        <end position="142"/>
    </location>
</feature>
<sequence length="142" mass="15266">MAFFKVALVTIVFGMAAARPDSPPAGYAYPAPPPSYEAPAPSYHAPAEHKGMPYDYAYAVKDDYKGVDYSKSETSDGNEVVGEYRVLLPDGRTQIVTYTADHYKGFVATVTYEGEAQYPEPAPYKPAPSYGPPAPAYGAPDA</sequence>
<dbReference type="GO" id="GO:0042302">
    <property type="term" value="F:structural constituent of cuticle"/>
    <property type="evidence" value="ECO:0007669"/>
    <property type="project" value="UniProtKB-UniRule"/>
</dbReference>
<dbReference type="EMBL" id="CAXKWB010005475">
    <property type="protein sequence ID" value="CAL4078613.1"/>
    <property type="molecule type" value="Genomic_DNA"/>
</dbReference>
<gene>
    <name evidence="5" type="ORF">MNOR_LOCUS10703</name>
</gene>
<evidence type="ECO:0000256" key="2">
    <source>
        <dbReference type="PROSITE-ProRule" id="PRU00497"/>
    </source>
</evidence>
<proteinExistence type="predicted"/>
<evidence type="ECO:0000256" key="1">
    <source>
        <dbReference type="ARBA" id="ARBA00022460"/>
    </source>
</evidence>